<keyword evidence="4 6" id="KW-0808">Transferase</keyword>
<reference evidence="6 7" key="1">
    <citation type="journal article" date="2002" name="Int. J. Syst. Evol. Microbiol.">
        <title>Sphingopyxis witflariensis sp. nov., isolated from activated sludge.</title>
        <authorList>
            <person name="Kampfer P."/>
            <person name="Witzenberger R."/>
            <person name="Denner E.B."/>
            <person name="Busse H.J."/>
            <person name="Neef A."/>
        </authorList>
    </citation>
    <scope>NUCLEOTIDE SEQUENCE [LARGE SCALE GENOMIC DNA]</scope>
    <source>
        <strain evidence="6 7">DSM 14551</strain>
    </source>
</reference>
<organism evidence="6 7">
    <name type="scientific">Sphingopyxis witflariensis</name>
    <dbReference type="NCBI Taxonomy" id="173675"/>
    <lineage>
        <taxon>Bacteria</taxon>
        <taxon>Pseudomonadati</taxon>
        <taxon>Pseudomonadota</taxon>
        <taxon>Alphaproteobacteria</taxon>
        <taxon>Sphingomonadales</taxon>
        <taxon>Sphingomonadaceae</taxon>
        <taxon>Sphingopyxis</taxon>
    </lineage>
</organism>
<dbReference type="GO" id="GO:0046872">
    <property type="term" value="F:metal ion binding"/>
    <property type="evidence" value="ECO:0007669"/>
    <property type="project" value="UniProtKB-UniRule"/>
</dbReference>
<dbReference type="InterPro" id="IPR036425">
    <property type="entry name" value="MoaB/Mog-like_dom_sf"/>
</dbReference>
<dbReference type="UniPathway" id="UPA00344"/>
<evidence type="ECO:0000256" key="2">
    <source>
        <dbReference type="ARBA" id="ARBA00010763"/>
    </source>
</evidence>
<dbReference type="InterPro" id="IPR038987">
    <property type="entry name" value="MoeA-like"/>
</dbReference>
<comment type="pathway">
    <text evidence="4">Cofactor biosynthesis; molybdopterin biosynthesis.</text>
</comment>
<accession>A0A246JG61</accession>
<evidence type="ECO:0000259" key="5">
    <source>
        <dbReference type="SMART" id="SM00852"/>
    </source>
</evidence>
<dbReference type="Proteomes" id="UP000197097">
    <property type="component" value="Unassembled WGS sequence"/>
</dbReference>
<sequence length="424" mass="43808">MSRVPDCRMSRGRPMGKLSEMTALTACTASIDFDSALAVLSALANPRDPVAVSISDAGGCHLAAPILALLDSPRHACAAMDGYAVRDCDLFTGAATFRSIGVSYAGSHDAGEIGPGETMRVMTGAPVPRGADRVVMIEYCRQSEGDVRIDNPPFGKPHIRRRGSDFALGQLLIPEGTKVTPAVAVSAAAADHHELLVSPRPRIQLLATGDEIVAPGAAAGSAFVIPDSLSAAIELLCHSAGATVISKARLPDDSDVIARAMEFASADIIVVLGGASRGDRDHGRAAFAPLGLKIAFADVAMKPGKPVWYGKVGARHVLGLPGNPTAALTTARLFLSPLISCLLGGDVAGALPWHLLPALGPIEANGPREAFLCAATSFRGVEVSDRQDASGQARLAQVNGLVRRPANAPPILPGMPVPTLPLCC</sequence>
<dbReference type="Gene3D" id="2.40.340.10">
    <property type="entry name" value="MoeA, C-terminal, domain IV"/>
    <property type="match status" value="1"/>
</dbReference>
<dbReference type="AlphaFoldDB" id="A0A246JG61"/>
<evidence type="ECO:0000313" key="7">
    <source>
        <dbReference type="Proteomes" id="UP000197097"/>
    </source>
</evidence>
<evidence type="ECO:0000256" key="1">
    <source>
        <dbReference type="ARBA" id="ARBA00002901"/>
    </source>
</evidence>
<dbReference type="CDD" id="cd00887">
    <property type="entry name" value="MoeA"/>
    <property type="match status" value="1"/>
</dbReference>
<gene>
    <name evidence="6" type="ORF">CDQ91_19085</name>
</gene>
<proteinExistence type="inferred from homology"/>
<comment type="similarity">
    <text evidence="2 4">Belongs to the MoeA family.</text>
</comment>
<dbReference type="GO" id="GO:0006777">
    <property type="term" value="P:Mo-molybdopterin cofactor biosynthetic process"/>
    <property type="evidence" value="ECO:0007669"/>
    <property type="project" value="UniProtKB-UniRule"/>
</dbReference>
<feature type="domain" description="MoaB/Mog" evidence="5">
    <location>
        <begin position="204"/>
        <end position="341"/>
    </location>
</feature>
<dbReference type="PANTHER" id="PTHR10192">
    <property type="entry name" value="MOLYBDOPTERIN BIOSYNTHESIS PROTEIN"/>
    <property type="match status" value="1"/>
</dbReference>
<comment type="caution">
    <text evidence="6">The sequence shown here is derived from an EMBL/GenBank/DDBJ whole genome shotgun (WGS) entry which is preliminary data.</text>
</comment>
<dbReference type="Pfam" id="PF03453">
    <property type="entry name" value="MoeA_N"/>
    <property type="match status" value="1"/>
</dbReference>
<dbReference type="PANTHER" id="PTHR10192:SF5">
    <property type="entry name" value="GEPHYRIN"/>
    <property type="match status" value="1"/>
</dbReference>
<name>A0A246JG61_9SPHN</name>
<dbReference type="SUPFAM" id="SSF53218">
    <property type="entry name" value="Molybdenum cofactor biosynthesis proteins"/>
    <property type="match status" value="1"/>
</dbReference>
<dbReference type="SUPFAM" id="SSF63882">
    <property type="entry name" value="MoeA N-terminal region -like"/>
    <property type="match status" value="1"/>
</dbReference>
<evidence type="ECO:0000256" key="3">
    <source>
        <dbReference type="ARBA" id="ARBA00047317"/>
    </source>
</evidence>
<evidence type="ECO:0000256" key="4">
    <source>
        <dbReference type="RuleBase" id="RU365090"/>
    </source>
</evidence>
<dbReference type="GO" id="GO:0005829">
    <property type="term" value="C:cytosol"/>
    <property type="evidence" value="ECO:0007669"/>
    <property type="project" value="TreeGrafter"/>
</dbReference>
<comment type="catalytic activity">
    <reaction evidence="3">
        <text>adenylyl-molybdopterin + molybdate = Mo-molybdopterin + AMP + H(+)</text>
        <dbReference type="Rhea" id="RHEA:35047"/>
        <dbReference type="ChEBI" id="CHEBI:15378"/>
        <dbReference type="ChEBI" id="CHEBI:36264"/>
        <dbReference type="ChEBI" id="CHEBI:62727"/>
        <dbReference type="ChEBI" id="CHEBI:71302"/>
        <dbReference type="ChEBI" id="CHEBI:456215"/>
        <dbReference type="EC" id="2.10.1.1"/>
    </reaction>
</comment>
<dbReference type="InterPro" id="IPR001453">
    <property type="entry name" value="MoaB/Mog_dom"/>
</dbReference>
<keyword evidence="4" id="KW-0500">Molybdenum</keyword>
<keyword evidence="4" id="KW-0460">Magnesium</keyword>
<dbReference type="InterPro" id="IPR036135">
    <property type="entry name" value="MoeA_linker/N_sf"/>
</dbReference>
<dbReference type="SMART" id="SM00852">
    <property type="entry name" value="MoCF_biosynth"/>
    <property type="match status" value="1"/>
</dbReference>
<dbReference type="InterPro" id="IPR036688">
    <property type="entry name" value="MoeA_C_domain_IV_sf"/>
</dbReference>
<dbReference type="InterPro" id="IPR005110">
    <property type="entry name" value="MoeA_linker/N"/>
</dbReference>
<keyword evidence="4" id="KW-0479">Metal-binding</keyword>
<dbReference type="GO" id="GO:0061599">
    <property type="term" value="F:molybdopterin molybdotransferase activity"/>
    <property type="evidence" value="ECO:0007669"/>
    <property type="project" value="UniProtKB-UniRule"/>
</dbReference>
<comment type="cofactor">
    <cofactor evidence="4">
        <name>Mg(2+)</name>
        <dbReference type="ChEBI" id="CHEBI:18420"/>
    </cofactor>
</comment>
<dbReference type="EMBL" id="NISJ01000015">
    <property type="protein sequence ID" value="OWQ91654.1"/>
    <property type="molecule type" value="Genomic_DNA"/>
</dbReference>
<evidence type="ECO:0000313" key="6">
    <source>
        <dbReference type="EMBL" id="OWQ91654.1"/>
    </source>
</evidence>
<dbReference type="Gene3D" id="2.170.190.11">
    <property type="entry name" value="Molybdopterin biosynthesis moea protein, domain 3"/>
    <property type="match status" value="1"/>
</dbReference>
<protein>
    <recommendedName>
        <fullName evidence="4">Molybdopterin molybdenumtransferase</fullName>
        <ecNumber evidence="4">2.10.1.1</ecNumber>
    </recommendedName>
</protein>
<dbReference type="Gene3D" id="3.90.105.10">
    <property type="entry name" value="Molybdopterin biosynthesis moea protein, domain 2"/>
    <property type="match status" value="1"/>
</dbReference>
<dbReference type="Gene3D" id="3.40.980.10">
    <property type="entry name" value="MoaB/Mog-like domain"/>
    <property type="match status" value="1"/>
</dbReference>
<keyword evidence="4" id="KW-0501">Molybdenum cofactor biosynthesis</keyword>
<comment type="function">
    <text evidence="1 4">Catalyzes the insertion of molybdate into adenylated molybdopterin with the concomitant release of AMP.</text>
</comment>
<dbReference type="EC" id="2.10.1.1" evidence="4"/>
<dbReference type="Pfam" id="PF00994">
    <property type="entry name" value="MoCF_biosynth"/>
    <property type="match status" value="1"/>
</dbReference>
<keyword evidence="7" id="KW-1185">Reference proteome</keyword>